<dbReference type="AlphaFoldDB" id="A0A4Z1E9U3"/>
<dbReference type="RefSeq" id="WP_135848515.1">
    <property type="nucleotide sequence ID" value="NZ_RHPJ01000001.1"/>
</dbReference>
<keyword evidence="1" id="KW-0472">Membrane</keyword>
<proteinExistence type="predicted"/>
<name>A0A4Z1E9U3_9MICO</name>
<feature type="transmembrane region" description="Helical" evidence="1">
    <location>
        <begin position="61"/>
        <end position="79"/>
    </location>
</feature>
<sequence>MDWWTWPFLMAGICLARLFRTRESMVLGEVQRISHRWRLPLTWTAHVDAVRRTRSIARGDAIGAVVGSGLGLLVGWITRSTGYPYGAIVGLWLGMTLGTAAAAAAQVPSAPPGPRVTHARALSVDDFAPRWLTVVTWTAPVLAVAAVAAASLVREEPWAARDSLAGAIVLMTAALLGLAGFSLVSARAIRAPRLARTDLELAWQDGFVGRSVIEASAVTAVASLGAVVLALFPATAASGVPLLIAVTALAVVALWPRPQQTFRRRLWNDRVFELTPEDLEAAPGRS</sequence>
<accession>A0A4Z1E9U3</accession>
<feature type="transmembrane region" description="Helical" evidence="1">
    <location>
        <begin position="238"/>
        <end position="255"/>
    </location>
</feature>
<keyword evidence="1" id="KW-1133">Transmembrane helix</keyword>
<feature type="transmembrane region" description="Helical" evidence="1">
    <location>
        <begin position="207"/>
        <end position="232"/>
    </location>
</feature>
<evidence type="ECO:0000256" key="1">
    <source>
        <dbReference type="SAM" id="Phobius"/>
    </source>
</evidence>
<organism evidence="2 3">
    <name type="scientific">Serinibacter arcticus</name>
    <dbReference type="NCBI Taxonomy" id="1655435"/>
    <lineage>
        <taxon>Bacteria</taxon>
        <taxon>Bacillati</taxon>
        <taxon>Actinomycetota</taxon>
        <taxon>Actinomycetes</taxon>
        <taxon>Micrococcales</taxon>
        <taxon>Beutenbergiaceae</taxon>
        <taxon>Serinibacter</taxon>
    </lineage>
</organism>
<keyword evidence="3" id="KW-1185">Reference proteome</keyword>
<evidence type="ECO:0000313" key="2">
    <source>
        <dbReference type="EMBL" id="TGO06287.1"/>
    </source>
</evidence>
<evidence type="ECO:0000313" key="3">
    <source>
        <dbReference type="Proteomes" id="UP000297318"/>
    </source>
</evidence>
<dbReference type="EMBL" id="RHPJ01000001">
    <property type="protein sequence ID" value="TGO06287.1"/>
    <property type="molecule type" value="Genomic_DNA"/>
</dbReference>
<feature type="transmembrane region" description="Helical" evidence="1">
    <location>
        <begin position="131"/>
        <end position="152"/>
    </location>
</feature>
<dbReference type="OrthoDB" id="9858187at2"/>
<feature type="transmembrane region" description="Helical" evidence="1">
    <location>
        <begin position="85"/>
        <end position="110"/>
    </location>
</feature>
<reference evidence="2 3" key="1">
    <citation type="submission" date="2018-11" db="EMBL/GenBank/DDBJ databases">
        <title>Complete genome sequencing of the Actinobacteria Serinibacter sp. K3-2.</title>
        <authorList>
            <person name="Rakitin A.L."/>
            <person name="Beletsky A.V."/>
            <person name="Mardanov A.V."/>
            <person name="Ravin N.V."/>
            <person name="Gromova A.S."/>
            <person name="Filippova S.N."/>
            <person name="Gal'Chenko V.F."/>
        </authorList>
    </citation>
    <scope>NUCLEOTIDE SEQUENCE [LARGE SCALE GENOMIC DNA]</scope>
    <source>
        <strain evidence="2 3">K3-2</strain>
    </source>
</reference>
<protein>
    <submittedName>
        <fullName evidence="2">Uncharacterized protein</fullName>
    </submittedName>
</protein>
<gene>
    <name evidence="2" type="ORF">SERN_0479</name>
</gene>
<feature type="transmembrane region" description="Helical" evidence="1">
    <location>
        <begin position="164"/>
        <end position="186"/>
    </location>
</feature>
<comment type="caution">
    <text evidence="2">The sequence shown here is derived from an EMBL/GenBank/DDBJ whole genome shotgun (WGS) entry which is preliminary data.</text>
</comment>
<dbReference type="Proteomes" id="UP000297318">
    <property type="component" value="Unassembled WGS sequence"/>
</dbReference>
<keyword evidence="1" id="KW-0812">Transmembrane</keyword>